<keyword evidence="1" id="KW-0614">Plasmid</keyword>
<dbReference type="GeneID" id="6135971"/>
<proteinExistence type="predicted"/>
<dbReference type="KEGG" id="mor:MOC_1590"/>
<dbReference type="STRING" id="693986.MOC_1590"/>
<evidence type="ECO:0000313" key="2">
    <source>
        <dbReference type="EMBL" id="AIQ89345.1"/>
    </source>
</evidence>
<dbReference type="HOGENOM" id="CLU_2508996_0_0_5"/>
<evidence type="ECO:0000313" key="3">
    <source>
        <dbReference type="Proteomes" id="UP000029492"/>
    </source>
</evidence>
<dbReference type="Proteomes" id="UP000029492">
    <property type="component" value="Chromosome"/>
</dbReference>
<accession>A0A089NS41</accession>
<evidence type="ECO:0000313" key="1">
    <source>
        <dbReference type="EMBL" id="AGO88448.1"/>
    </source>
</evidence>
<name>A0A089NS41_9HYPH</name>
<geneLocation type="plasmid" evidence="1">
    <name>pMOC4</name>
</geneLocation>
<dbReference type="EMBL" id="JX627583">
    <property type="protein sequence ID" value="AGO88448.1"/>
    <property type="molecule type" value="Genomic_DNA"/>
</dbReference>
<protein>
    <submittedName>
        <fullName evidence="2">Protein of unassigned function</fullName>
    </submittedName>
</protein>
<sequence length="79" mass="8416">MPYTLQRLAAGSYDLLLDGDVVGSVVRSLSKGGDVRGWYAELLEAAPPLPAPFTQEAHRFDTLDDTLAWLGGAQIEGGV</sequence>
<gene>
    <name evidence="2" type="ORF">MOC_1590</name>
    <name evidence="1" type="ORF">MOC_4p0001</name>
</gene>
<dbReference type="EMBL" id="CP003811">
    <property type="protein sequence ID" value="AIQ89345.1"/>
    <property type="molecule type" value="Genomic_DNA"/>
</dbReference>
<reference evidence="2 3" key="1">
    <citation type="journal article" date="2014" name="PLoS ONE">
        <title>Genome Information of Methylobacterium oryzae, a Plant-Probiotic Methylotroph in the Phyllosphere.</title>
        <authorList>
            <person name="Kwak M.J."/>
            <person name="Jeong H."/>
            <person name="Madhaiyan M."/>
            <person name="Lee Y."/>
            <person name="Sa T.M."/>
            <person name="Oh T.K."/>
            <person name="Kim J.F."/>
        </authorList>
    </citation>
    <scope>NUCLEOTIDE SEQUENCE [LARGE SCALE GENOMIC DNA]</scope>
    <source>
        <strain evidence="2 3">CBMB20</strain>
        <plasmid evidence="1">pMOC4</plasmid>
    </source>
</reference>
<keyword evidence="3" id="KW-1185">Reference proteome</keyword>
<dbReference type="eggNOG" id="ENOG502ZUHA">
    <property type="taxonomic scope" value="Bacteria"/>
</dbReference>
<dbReference type="RefSeq" id="WP_012316959.1">
    <property type="nucleotide sequence ID" value="NZ_CP003811.1"/>
</dbReference>
<organism evidence="2 3">
    <name type="scientific">Methylobacterium oryzae CBMB20</name>
    <dbReference type="NCBI Taxonomy" id="693986"/>
    <lineage>
        <taxon>Bacteria</taxon>
        <taxon>Pseudomonadati</taxon>
        <taxon>Pseudomonadota</taxon>
        <taxon>Alphaproteobacteria</taxon>
        <taxon>Hyphomicrobiales</taxon>
        <taxon>Methylobacteriaceae</taxon>
        <taxon>Methylobacterium</taxon>
    </lineage>
</organism>
<dbReference type="AlphaFoldDB" id="A0A089NS41"/>